<protein>
    <submittedName>
        <fullName evidence="1">Uncharacterized protein</fullName>
    </submittedName>
</protein>
<dbReference type="Proteomes" id="UP000283785">
    <property type="component" value="Unassembled WGS sequence"/>
</dbReference>
<reference evidence="1 2" key="1">
    <citation type="submission" date="2018-08" db="EMBL/GenBank/DDBJ databases">
        <title>A genome reference for cultivated species of the human gut microbiota.</title>
        <authorList>
            <person name="Zou Y."/>
            <person name="Xue W."/>
            <person name="Luo G."/>
        </authorList>
    </citation>
    <scope>NUCLEOTIDE SEQUENCE [LARGE SCALE GENOMIC DNA]</scope>
    <source>
        <strain evidence="1 2">AF12-50</strain>
    </source>
</reference>
<proteinExistence type="predicted"/>
<comment type="caution">
    <text evidence="1">The sequence shown here is derived from an EMBL/GenBank/DDBJ whole genome shotgun (WGS) entry which is preliminary data.</text>
</comment>
<sequence>MKKIMFNDQYGLTEAVLDGRKTQTRRIAYKEPFKYYCNCGFFTEGKDKGKLAINDGNEIVAKSTYKIGEVVAVAQRYSDIPFIEEIHPSINTSEGWSNKMFVKSDLMPHQIMITNIRCERLQDISTDDCMKEGIFCSHIEGVHDAYSYDATNDSKRKKWWYRTPIEAYKMLSCKLHLHWGSNPLVFVYDFVQVKTIIQFI</sequence>
<organism evidence="1 2">
    <name type="scientific">Segatella copri</name>
    <dbReference type="NCBI Taxonomy" id="165179"/>
    <lineage>
        <taxon>Bacteria</taxon>
        <taxon>Pseudomonadati</taxon>
        <taxon>Bacteroidota</taxon>
        <taxon>Bacteroidia</taxon>
        <taxon>Bacteroidales</taxon>
        <taxon>Prevotellaceae</taxon>
        <taxon>Segatella</taxon>
    </lineage>
</organism>
<evidence type="ECO:0000313" key="2">
    <source>
        <dbReference type="Proteomes" id="UP000283785"/>
    </source>
</evidence>
<gene>
    <name evidence="1" type="ORF">DWV76_15125</name>
</gene>
<evidence type="ECO:0000313" key="1">
    <source>
        <dbReference type="EMBL" id="RGW39849.1"/>
    </source>
</evidence>
<dbReference type="RefSeq" id="WP_118066743.1">
    <property type="nucleotide sequence ID" value="NZ_QSAG01000049.1"/>
</dbReference>
<dbReference type="AlphaFoldDB" id="A0AA92TVJ7"/>
<dbReference type="EMBL" id="QSAG01000049">
    <property type="protein sequence ID" value="RGW39849.1"/>
    <property type="molecule type" value="Genomic_DNA"/>
</dbReference>
<accession>A0AA92TVJ7</accession>
<name>A0AA92TVJ7_9BACT</name>